<evidence type="ECO:0000313" key="3">
    <source>
        <dbReference type="Proteomes" id="UP000193083"/>
    </source>
</evidence>
<name>A0A1X7NPC1_9HYPH</name>
<dbReference type="Pfam" id="PF01850">
    <property type="entry name" value="PIN"/>
    <property type="match status" value="1"/>
</dbReference>
<dbReference type="AlphaFoldDB" id="A0A1X7NPC1"/>
<dbReference type="SUPFAM" id="SSF88723">
    <property type="entry name" value="PIN domain-like"/>
    <property type="match status" value="1"/>
</dbReference>
<organism evidence="2 3">
    <name type="scientific">Mesorhizobium australicum</name>
    <dbReference type="NCBI Taxonomy" id="536018"/>
    <lineage>
        <taxon>Bacteria</taxon>
        <taxon>Pseudomonadati</taxon>
        <taxon>Pseudomonadota</taxon>
        <taxon>Alphaproteobacteria</taxon>
        <taxon>Hyphomicrobiales</taxon>
        <taxon>Phyllobacteriaceae</taxon>
        <taxon>Mesorhizobium</taxon>
    </lineage>
</organism>
<dbReference type="InterPro" id="IPR002716">
    <property type="entry name" value="PIN_dom"/>
</dbReference>
<dbReference type="OrthoDB" id="6637310at2"/>
<dbReference type="PANTHER" id="PTHR39664:SF2">
    <property type="entry name" value="NUCLEIC ACID-BINDING PROTEIN, CONTAINING PIN DOMAIN-RELATED"/>
    <property type="match status" value="1"/>
</dbReference>
<reference evidence="2 3" key="1">
    <citation type="submission" date="2017-04" db="EMBL/GenBank/DDBJ databases">
        <authorList>
            <person name="Afonso C.L."/>
            <person name="Miller P.J."/>
            <person name="Scott M.A."/>
            <person name="Spackman E."/>
            <person name="Goraichik I."/>
            <person name="Dimitrov K.M."/>
            <person name="Suarez D.L."/>
            <person name="Swayne D.E."/>
        </authorList>
    </citation>
    <scope>NUCLEOTIDE SEQUENCE [LARGE SCALE GENOMIC DNA]</scope>
    <source>
        <strain evidence="2 3">B5P</strain>
    </source>
</reference>
<accession>A0A1X7NPC1</accession>
<proteinExistence type="predicted"/>
<dbReference type="InterPro" id="IPR029060">
    <property type="entry name" value="PIN-like_dom_sf"/>
</dbReference>
<dbReference type="Gene3D" id="3.40.50.1010">
    <property type="entry name" value="5'-nuclease"/>
    <property type="match status" value="1"/>
</dbReference>
<dbReference type="PANTHER" id="PTHR39664">
    <property type="match status" value="1"/>
</dbReference>
<keyword evidence="3" id="KW-1185">Reference proteome</keyword>
<dbReference type="EMBL" id="FXBL01000004">
    <property type="protein sequence ID" value="SMH39849.1"/>
    <property type="molecule type" value="Genomic_DNA"/>
</dbReference>
<evidence type="ECO:0000313" key="2">
    <source>
        <dbReference type="EMBL" id="SMH39849.1"/>
    </source>
</evidence>
<gene>
    <name evidence="2" type="ORF">SAMN02982922_2226</name>
</gene>
<feature type="domain" description="PIN" evidence="1">
    <location>
        <begin position="5"/>
        <end position="121"/>
    </location>
</feature>
<dbReference type="CDD" id="cd18683">
    <property type="entry name" value="PIN_VapC-like"/>
    <property type="match status" value="1"/>
</dbReference>
<sequence>MRITADTNILVRVIVLDDLAQARTALDILTRAETVFLPLPCLCEFAWVLERTYGLSRQDIAASLRQIIQRGNVETDAQAVDAGLRVLDGGGDFADGVIASVGAQSGADKFVSFDRKAVARVKAIGMSAELVTIKT</sequence>
<dbReference type="RefSeq" id="WP_085464227.1">
    <property type="nucleotide sequence ID" value="NZ_FXBL01000004.1"/>
</dbReference>
<dbReference type="Proteomes" id="UP000193083">
    <property type="component" value="Unassembled WGS sequence"/>
</dbReference>
<protein>
    <submittedName>
        <fullName evidence="2">Predicted nucleic-acid-binding protein, contains PIN domain</fullName>
    </submittedName>
</protein>
<evidence type="ECO:0000259" key="1">
    <source>
        <dbReference type="Pfam" id="PF01850"/>
    </source>
</evidence>